<evidence type="ECO:0000256" key="1">
    <source>
        <dbReference type="ARBA" id="ARBA00004477"/>
    </source>
</evidence>
<keyword evidence="9 11" id="KW-0472">Membrane</keyword>
<evidence type="ECO:0000256" key="6">
    <source>
        <dbReference type="ARBA" id="ARBA00022692"/>
    </source>
</evidence>
<sequence>MTRDTPTLHRNRLGGLHASYMQEVSAYQNGELDYVNIRGDTGPLVYPAGFLYLYSWLKSLASDAAAAVGKASMESGEDFLGLDGSTSPIALRKIQWVFVVMYLVNSAVVMALYQRVLSGMRQRQQQRDEQNLPFSALVWAWRIAMGITFLSKRIHSIFVLRLFNDAPAMLLLNLSMYLVACCDAWALGRVVFAFDQFECVMFTPGLLLLLLQRNGSLLRTIRHLAIYAVVQIVLGWPFLSTYPVSYIKKAFEFDRVFFFKWTVNWKFLPEELFVSTMWALVLLSCHLGTLAWLATKWWNASMTQRGRAKTREWMCWTSKNDSNNNSLLAKLSPEYLVYTFICPNASLSILLLVLTFPAAVALDFPTMGTDTSCSKMMAFSLIVSTIAIFGVKYAFNVYPATKTSSVVLEISVVVSNAVVRRVQWRGRMCRMGRGLLRG</sequence>
<evidence type="ECO:0000256" key="9">
    <source>
        <dbReference type="ARBA" id="ARBA00023136"/>
    </source>
</evidence>
<dbReference type="GO" id="GO:0005789">
    <property type="term" value="C:endoplasmic reticulum membrane"/>
    <property type="evidence" value="ECO:0007669"/>
    <property type="project" value="UniProtKB-SubCell"/>
</dbReference>
<comment type="subcellular location">
    <subcellularLocation>
        <location evidence="1">Endoplasmic reticulum membrane</location>
        <topology evidence="1">Multi-pass membrane protein</topology>
    </subcellularLocation>
</comment>
<keyword evidence="8 11" id="KW-1133">Transmembrane helix</keyword>
<evidence type="ECO:0000256" key="3">
    <source>
        <dbReference type="ARBA" id="ARBA00011964"/>
    </source>
</evidence>
<dbReference type="PANTHER" id="PTHR12646:SF0">
    <property type="entry name" value="DOL-P-MAN:MAN(5)GLCNAC(2)-PP-DOL ALPHA-1,3-MANNOSYLTRANSFERASE"/>
    <property type="match status" value="1"/>
</dbReference>
<protein>
    <recommendedName>
        <fullName evidence="3">dolichyl-P-Man:Man5GlcNAc2-PP-dolichol alpha-1,3-mannosyltransferase</fullName>
        <ecNumber evidence="3">2.4.1.258</ecNumber>
    </recommendedName>
</protein>
<dbReference type="Pfam" id="PF05208">
    <property type="entry name" value="ALG3"/>
    <property type="match status" value="2"/>
</dbReference>
<evidence type="ECO:0000256" key="5">
    <source>
        <dbReference type="ARBA" id="ARBA00022679"/>
    </source>
</evidence>
<evidence type="ECO:0000256" key="2">
    <source>
        <dbReference type="ARBA" id="ARBA00004922"/>
    </source>
</evidence>
<evidence type="ECO:0000256" key="11">
    <source>
        <dbReference type="SAM" id="Phobius"/>
    </source>
</evidence>
<dbReference type="InterPro" id="IPR007873">
    <property type="entry name" value="Glycosyltransferase_ALG3"/>
</dbReference>
<dbReference type="Proteomes" id="UP001516023">
    <property type="component" value="Unassembled WGS sequence"/>
</dbReference>
<feature type="transmembrane region" description="Helical" evidence="11">
    <location>
        <begin position="133"/>
        <end position="150"/>
    </location>
</feature>
<evidence type="ECO:0000256" key="4">
    <source>
        <dbReference type="ARBA" id="ARBA00022676"/>
    </source>
</evidence>
<dbReference type="PANTHER" id="PTHR12646">
    <property type="entry name" value="NOT56 - RELATED"/>
    <property type="match status" value="1"/>
</dbReference>
<keyword evidence="7" id="KW-0256">Endoplasmic reticulum</keyword>
<evidence type="ECO:0000313" key="12">
    <source>
        <dbReference type="EMBL" id="KAL3794030.1"/>
    </source>
</evidence>
<dbReference type="GO" id="GO:0052925">
    <property type="term" value="F:dol-P-Man:Man(5)GlcNAc(2)-PP-Dol alpha-1,3-mannosyltransferase activity"/>
    <property type="evidence" value="ECO:0007669"/>
    <property type="project" value="UniProtKB-EC"/>
</dbReference>
<comment type="catalytic activity">
    <reaction evidence="10">
        <text>an alpha-D-Man-(1-&gt;2)-alpha-D-Man-(1-&gt;2)-alpha-D-Man-(1-&gt;3)-[alpha-D-Man-(1-&gt;6)]-beta-D-Man-(1-&gt;4)-beta-D-GlcNAc-(1-&gt;4)-alpha-D-GlcNAc-diphospho-di-trans,poly-cis-dolichol + a di-trans,poly-cis-dolichyl beta-D-mannosyl phosphate = an alpha-D-Man-(1-&gt;2)-alpha-D-Man-(1-&gt;2)-alpha-D-Man-(1-&gt;3)-[alpha-D-Man-(1-&gt;3)-alpha-D-Man-(1-&gt;6)]-beta-D-Man-(1-&gt;4)-beta-D-GlcNAc-(1-&gt;4)-alpha-D-GlcNAc-diphospho-di-trans,poly-cis-dolichol + a di-trans,poly-cis-dolichyl phosphate + H(+)</text>
        <dbReference type="Rhea" id="RHEA:29527"/>
        <dbReference type="Rhea" id="RHEA-COMP:19498"/>
        <dbReference type="Rhea" id="RHEA-COMP:19501"/>
        <dbReference type="Rhea" id="RHEA-COMP:19516"/>
        <dbReference type="Rhea" id="RHEA-COMP:19517"/>
        <dbReference type="ChEBI" id="CHEBI:15378"/>
        <dbReference type="ChEBI" id="CHEBI:57683"/>
        <dbReference type="ChEBI" id="CHEBI:58211"/>
        <dbReference type="ChEBI" id="CHEBI:132515"/>
        <dbReference type="ChEBI" id="CHEBI:132516"/>
        <dbReference type="EC" id="2.4.1.258"/>
    </reaction>
    <physiologicalReaction direction="left-to-right" evidence="10">
        <dbReference type="Rhea" id="RHEA:29528"/>
    </physiologicalReaction>
</comment>
<proteinExistence type="predicted"/>
<feature type="transmembrane region" description="Helical" evidence="11">
    <location>
        <begin position="272"/>
        <end position="295"/>
    </location>
</feature>
<feature type="transmembrane region" description="Helical" evidence="11">
    <location>
        <begin position="94"/>
        <end position="113"/>
    </location>
</feature>
<reference evidence="12 13" key="1">
    <citation type="journal article" date="2020" name="G3 (Bethesda)">
        <title>Improved Reference Genome for Cyclotella cryptica CCMP332, a Model for Cell Wall Morphogenesis, Salinity Adaptation, and Lipid Production in Diatoms (Bacillariophyta).</title>
        <authorList>
            <person name="Roberts W.R."/>
            <person name="Downey K.M."/>
            <person name="Ruck E.C."/>
            <person name="Traller J.C."/>
            <person name="Alverson A.J."/>
        </authorList>
    </citation>
    <scope>NUCLEOTIDE SEQUENCE [LARGE SCALE GENOMIC DNA]</scope>
    <source>
        <strain evidence="12 13">CCMP332</strain>
    </source>
</reference>
<feature type="transmembrane region" description="Helical" evidence="11">
    <location>
        <begin position="335"/>
        <end position="356"/>
    </location>
</feature>
<evidence type="ECO:0000256" key="8">
    <source>
        <dbReference type="ARBA" id="ARBA00022989"/>
    </source>
</evidence>
<keyword evidence="13" id="KW-1185">Reference proteome</keyword>
<name>A0ABD3Q1F9_9STRA</name>
<keyword evidence="6 11" id="KW-0812">Transmembrane</keyword>
<dbReference type="EMBL" id="JABMIG020000084">
    <property type="protein sequence ID" value="KAL3794030.1"/>
    <property type="molecule type" value="Genomic_DNA"/>
</dbReference>
<feature type="transmembrane region" description="Helical" evidence="11">
    <location>
        <begin position="193"/>
        <end position="212"/>
    </location>
</feature>
<evidence type="ECO:0000256" key="10">
    <source>
        <dbReference type="ARBA" id="ARBA00049506"/>
    </source>
</evidence>
<comment type="pathway">
    <text evidence="2">Protein modification; protein glycosylation.</text>
</comment>
<keyword evidence="5" id="KW-0808">Transferase</keyword>
<feature type="transmembrane region" description="Helical" evidence="11">
    <location>
        <begin position="224"/>
        <end position="244"/>
    </location>
</feature>
<gene>
    <name evidence="12" type="ORF">HJC23_008918</name>
</gene>
<keyword evidence="4" id="KW-0328">Glycosyltransferase</keyword>
<organism evidence="12 13">
    <name type="scientific">Cyclotella cryptica</name>
    <dbReference type="NCBI Taxonomy" id="29204"/>
    <lineage>
        <taxon>Eukaryota</taxon>
        <taxon>Sar</taxon>
        <taxon>Stramenopiles</taxon>
        <taxon>Ochrophyta</taxon>
        <taxon>Bacillariophyta</taxon>
        <taxon>Coscinodiscophyceae</taxon>
        <taxon>Thalassiosirophycidae</taxon>
        <taxon>Stephanodiscales</taxon>
        <taxon>Stephanodiscaceae</taxon>
        <taxon>Cyclotella</taxon>
    </lineage>
</organism>
<dbReference type="AlphaFoldDB" id="A0ABD3Q1F9"/>
<comment type="caution">
    <text evidence="12">The sequence shown here is derived from an EMBL/GenBank/DDBJ whole genome shotgun (WGS) entry which is preliminary data.</text>
</comment>
<feature type="transmembrane region" description="Helical" evidence="11">
    <location>
        <begin position="376"/>
        <end position="395"/>
    </location>
</feature>
<evidence type="ECO:0000313" key="13">
    <source>
        <dbReference type="Proteomes" id="UP001516023"/>
    </source>
</evidence>
<dbReference type="EC" id="2.4.1.258" evidence="3"/>
<evidence type="ECO:0000256" key="7">
    <source>
        <dbReference type="ARBA" id="ARBA00022824"/>
    </source>
</evidence>
<accession>A0ABD3Q1F9</accession>